<dbReference type="InterPro" id="IPR011006">
    <property type="entry name" value="CheY-like_superfamily"/>
</dbReference>
<evidence type="ECO:0000313" key="4">
    <source>
        <dbReference type="EMBL" id="KKQ40558.1"/>
    </source>
</evidence>
<accession>A0A0G0HBB0</accession>
<dbReference type="SUPFAM" id="SSF52172">
    <property type="entry name" value="CheY-like"/>
    <property type="match status" value="1"/>
</dbReference>
<dbReference type="PANTHER" id="PTHR44591">
    <property type="entry name" value="STRESS RESPONSE REGULATOR PROTEIN 1"/>
    <property type="match status" value="1"/>
</dbReference>
<dbReference type="GO" id="GO:0000160">
    <property type="term" value="P:phosphorelay signal transduction system"/>
    <property type="evidence" value="ECO:0007669"/>
    <property type="project" value="InterPro"/>
</dbReference>
<protein>
    <submittedName>
        <fullName evidence="4">Two component transcriptional regulator, winged helix family</fullName>
    </submittedName>
</protein>
<dbReference type="PANTHER" id="PTHR44591:SF3">
    <property type="entry name" value="RESPONSE REGULATORY DOMAIN-CONTAINING PROTEIN"/>
    <property type="match status" value="1"/>
</dbReference>
<evidence type="ECO:0000259" key="3">
    <source>
        <dbReference type="PROSITE" id="PS50110"/>
    </source>
</evidence>
<dbReference type="InterPro" id="IPR050595">
    <property type="entry name" value="Bact_response_regulator"/>
</dbReference>
<dbReference type="PROSITE" id="PS50110">
    <property type="entry name" value="RESPONSE_REGULATORY"/>
    <property type="match status" value="1"/>
</dbReference>
<feature type="domain" description="Response regulatory" evidence="3">
    <location>
        <begin position="11"/>
        <end position="127"/>
    </location>
</feature>
<dbReference type="AlphaFoldDB" id="A0A0G0HBB0"/>
<dbReference type="Gene3D" id="3.40.50.2300">
    <property type="match status" value="1"/>
</dbReference>
<dbReference type="EMBL" id="LBTN01000017">
    <property type="protein sequence ID" value="KKQ40558.1"/>
    <property type="molecule type" value="Genomic_DNA"/>
</dbReference>
<sequence length="130" mass="14214">MFGIGKSNKKKVLLVEDDALLVTVLEKQLKEEGYIAEKVGNGLEVITTAHKFKPNLILLDLVLPGLDGFEILRQLKEDDELSTVPVVVLSNLDKEGDVKSTIALGAKEHIVKVKTKLGDVIGAVKRNIKD</sequence>
<dbReference type="CDD" id="cd17574">
    <property type="entry name" value="REC_OmpR"/>
    <property type="match status" value="1"/>
</dbReference>
<dbReference type="Proteomes" id="UP000034333">
    <property type="component" value="Unassembled WGS sequence"/>
</dbReference>
<evidence type="ECO:0000256" key="1">
    <source>
        <dbReference type="ARBA" id="ARBA00022553"/>
    </source>
</evidence>
<gene>
    <name evidence="4" type="ORF">US58_C0017G0004</name>
</gene>
<dbReference type="SMART" id="SM00448">
    <property type="entry name" value="REC"/>
    <property type="match status" value="1"/>
</dbReference>
<name>A0A0G0HBB0_9BACT</name>
<organism evidence="4 5">
    <name type="scientific">Candidatus Magasanikbacteria bacterium GW2011_GWA2_37_8</name>
    <dbReference type="NCBI Taxonomy" id="1619036"/>
    <lineage>
        <taxon>Bacteria</taxon>
        <taxon>Candidatus Magasanikiibacteriota</taxon>
    </lineage>
</organism>
<dbReference type="STRING" id="1619036.US58_C0017G0004"/>
<feature type="modified residue" description="4-aspartylphosphate" evidence="2">
    <location>
        <position position="60"/>
    </location>
</feature>
<reference evidence="4 5" key="1">
    <citation type="journal article" date="2015" name="Nature">
        <title>rRNA introns, odd ribosomes, and small enigmatic genomes across a large radiation of phyla.</title>
        <authorList>
            <person name="Brown C.T."/>
            <person name="Hug L.A."/>
            <person name="Thomas B.C."/>
            <person name="Sharon I."/>
            <person name="Castelle C.J."/>
            <person name="Singh A."/>
            <person name="Wilkins M.J."/>
            <person name="Williams K.H."/>
            <person name="Banfield J.F."/>
        </authorList>
    </citation>
    <scope>NUCLEOTIDE SEQUENCE [LARGE SCALE GENOMIC DNA]</scope>
</reference>
<keyword evidence="1 2" id="KW-0597">Phosphoprotein</keyword>
<dbReference type="Pfam" id="PF00072">
    <property type="entry name" value="Response_reg"/>
    <property type="match status" value="1"/>
</dbReference>
<evidence type="ECO:0000313" key="5">
    <source>
        <dbReference type="Proteomes" id="UP000034333"/>
    </source>
</evidence>
<proteinExistence type="predicted"/>
<evidence type="ECO:0000256" key="2">
    <source>
        <dbReference type="PROSITE-ProRule" id="PRU00169"/>
    </source>
</evidence>
<dbReference type="InterPro" id="IPR001789">
    <property type="entry name" value="Sig_transdc_resp-reg_receiver"/>
</dbReference>
<comment type="caution">
    <text evidence="4">The sequence shown here is derived from an EMBL/GenBank/DDBJ whole genome shotgun (WGS) entry which is preliminary data.</text>
</comment>
<dbReference type="PATRIC" id="fig|1619036.3.peg.519"/>